<feature type="transmembrane region" description="Helical" evidence="1">
    <location>
        <begin position="426"/>
        <end position="445"/>
    </location>
</feature>
<keyword evidence="1" id="KW-1133">Transmembrane helix</keyword>
<feature type="transmembrane region" description="Helical" evidence="1">
    <location>
        <begin position="345"/>
        <end position="366"/>
    </location>
</feature>
<feature type="transmembrane region" description="Helical" evidence="1">
    <location>
        <begin position="41"/>
        <end position="62"/>
    </location>
</feature>
<proteinExistence type="predicted"/>
<feature type="transmembrane region" description="Helical" evidence="1">
    <location>
        <begin position="225"/>
        <end position="244"/>
    </location>
</feature>
<keyword evidence="3" id="KW-1185">Reference proteome</keyword>
<feature type="transmembrane region" description="Helical" evidence="1">
    <location>
        <begin position="74"/>
        <end position="94"/>
    </location>
</feature>
<dbReference type="EMBL" id="JAPCXB010000115">
    <property type="protein sequence ID" value="KAJ1607735.1"/>
    <property type="molecule type" value="Genomic_DNA"/>
</dbReference>
<evidence type="ECO:0000313" key="3">
    <source>
        <dbReference type="Proteomes" id="UP001071777"/>
    </source>
</evidence>
<dbReference type="Proteomes" id="UP001071777">
    <property type="component" value="Unassembled WGS sequence"/>
</dbReference>
<sequence>MIGIHKKNYDSLLGIGFPTEGEEYVEAPARNDIFMYDQVNYLSNCIIVLLVICHCLHTLLFGGDIPPSISRFKLDYTGIFSLILNILIPCFFFVQGWLKAFEVHNSTRFFSRLHLEYIFPIITYTLFYLVKLLFSHDDHLENLTSDEFAELLSQSNSFNPGLLLTLVLLFLINLFLDPIALVLVPNFYTSDSIITYTVDVSSNTESNTSENCTPFRTVERKCFPVLNKLSIYKFIYCLIVTVIYDYLLKYLSGLGVVQTLYKPKFHSSVYIIILFIFCRVLKNKPELIYLLSIASSIYEIFIYSSFDSYINNHFSTSLISTIHFLLYVYLTGVVAPCLQLKIFKMWPISIFFLIVSVLCYLISLEYSRSVVSPVIFPSILSIKSRVLTASQIFSSIFAIFGLSILSLKYINKNCDHSLGGSKRLKYTVLLSFSAMLLISLLHLFLEDYIVGEWAS</sequence>
<feature type="transmembrane region" description="Helical" evidence="1">
    <location>
        <begin position="288"/>
        <end position="306"/>
    </location>
</feature>
<keyword evidence="1 2" id="KW-0812">Transmembrane</keyword>
<accession>A0ABQ8P4S9</accession>
<organism evidence="2 3">
    <name type="scientific">Cryptosporidium canis</name>
    <dbReference type="NCBI Taxonomy" id="195482"/>
    <lineage>
        <taxon>Eukaryota</taxon>
        <taxon>Sar</taxon>
        <taxon>Alveolata</taxon>
        <taxon>Apicomplexa</taxon>
        <taxon>Conoidasida</taxon>
        <taxon>Coccidia</taxon>
        <taxon>Eucoccidiorida</taxon>
        <taxon>Eimeriorina</taxon>
        <taxon>Cryptosporidiidae</taxon>
        <taxon>Cryptosporidium</taxon>
    </lineage>
</organism>
<protein>
    <submittedName>
        <fullName evidence="2">Transmembrane domain-containing protein</fullName>
    </submittedName>
</protein>
<gene>
    <name evidence="2" type="ORF">OJ252_2763</name>
</gene>
<feature type="transmembrane region" description="Helical" evidence="1">
    <location>
        <begin position="386"/>
        <end position="405"/>
    </location>
</feature>
<name>A0ABQ8P4S9_9CRYT</name>
<evidence type="ECO:0000313" key="2">
    <source>
        <dbReference type="EMBL" id="KAJ1607735.1"/>
    </source>
</evidence>
<comment type="caution">
    <text evidence="2">The sequence shown here is derived from an EMBL/GenBank/DDBJ whole genome shotgun (WGS) entry which is preliminary data.</text>
</comment>
<feature type="transmembrane region" description="Helical" evidence="1">
    <location>
        <begin position="264"/>
        <end position="281"/>
    </location>
</feature>
<feature type="transmembrane region" description="Helical" evidence="1">
    <location>
        <begin position="318"/>
        <end position="338"/>
    </location>
</feature>
<feature type="transmembrane region" description="Helical" evidence="1">
    <location>
        <begin position="162"/>
        <end position="184"/>
    </location>
</feature>
<evidence type="ECO:0000256" key="1">
    <source>
        <dbReference type="SAM" id="Phobius"/>
    </source>
</evidence>
<feature type="transmembrane region" description="Helical" evidence="1">
    <location>
        <begin position="115"/>
        <end position="134"/>
    </location>
</feature>
<reference evidence="2" key="1">
    <citation type="submission" date="2022-10" db="EMBL/GenBank/DDBJ databases">
        <title>Adaptive evolution leads to modifications in subtelomeric GC content in a zoonotic Cryptosporidium species.</title>
        <authorList>
            <person name="Li J."/>
            <person name="Feng Y."/>
            <person name="Xiao L."/>
        </authorList>
    </citation>
    <scope>NUCLEOTIDE SEQUENCE</scope>
    <source>
        <strain evidence="2">25894</strain>
    </source>
</reference>
<keyword evidence="1" id="KW-0472">Membrane</keyword>